<organism evidence="1 2">
    <name type="scientific">Pholiota conissans</name>
    <dbReference type="NCBI Taxonomy" id="109636"/>
    <lineage>
        <taxon>Eukaryota</taxon>
        <taxon>Fungi</taxon>
        <taxon>Dikarya</taxon>
        <taxon>Basidiomycota</taxon>
        <taxon>Agaricomycotina</taxon>
        <taxon>Agaricomycetes</taxon>
        <taxon>Agaricomycetidae</taxon>
        <taxon>Agaricales</taxon>
        <taxon>Agaricineae</taxon>
        <taxon>Strophariaceae</taxon>
        <taxon>Pholiota</taxon>
    </lineage>
</organism>
<comment type="caution">
    <text evidence="1">The sequence shown here is derived from an EMBL/GenBank/DDBJ whole genome shotgun (WGS) entry which is preliminary data.</text>
</comment>
<evidence type="ECO:0008006" key="3">
    <source>
        <dbReference type="Google" id="ProtNLM"/>
    </source>
</evidence>
<dbReference type="SUPFAM" id="SSF52047">
    <property type="entry name" value="RNI-like"/>
    <property type="match status" value="1"/>
</dbReference>
<evidence type="ECO:0000313" key="2">
    <source>
        <dbReference type="Proteomes" id="UP000807469"/>
    </source>
</evidence>
<name>A0A9P5Z460_9AGAR</name>
<keyword evidence="2" id="KW-1185">Reference proteome</keyword>
<dbReference type="InterPro" id="IPR032675">
    <property type="entry name" value="LRR_dom_sf"/>
</dbReference>
<reference evidence="1" key="1">
    <citation type="submission" date="2020-11" db="EMBL/GenBank/DDBJ databases">
        <authorList>
            <consortium name="DOE Joint Genome Institute"/>
            <person name="Ahrendt S."/>
            <person name="Riley R."/>
            <person name="Andreopoulos W."/>
            <person name="Labutti K."/>
            <person name="Pangilinan J."/>
            <person name="Ruiz-Duenas F.J."/>
            <person name="Barrasa J.M."/>
            <person name="Sanchez-Garcia M."/>
            <person name="Camarero S."/>
            <person name="Miyauchi S."/>
            <person name="Serrano A."/>
            <person name="Linde D."/>
            <person name="Babiker R."/>
            <person name="Drula E."/>
            <person name="Ayuso-Fernandez I."/>
            <person name="Pacheco R."/>
            <person name="Padilla G."/>
            <person name="Ferreira P."/>
            <person name="Barriuso J."/>
            <person name="Kellner H."/>
            <person name="Castanera R."/>
            <person name="Alfaro M."/>
            <person name="Ramirez L."/>
            <person name="Pisabarro A.G."/>
            <person name="Kuo A."/>
            <person name="Tritt A."/>
            <person name="Lipzen A."/>
            <person name="He G."/>
            <person name="Yan M."/>
            <person name="Ng V."/>
            <person name="Cullen D."/>
            <person name="Martin F."/>
            <person name="Rosso M.-N."/>
            <person name="Henrissat B."/>
            <person name="Hibbett D."/>
            <person name="Martinez A.T."/>
            <person name="Grigoriev I.V."/>
        </authorList>
    </citation>
    <scope>NUCLEOTIDE SEQUENCE</scope>
    <source>
        <strain evidence="1">CIRM-BRFM 674</strain>
    </source>
</reference>
<proteinExistence type="predicted"/>
<gene>
    <name evidence="1" type="ORF">BDN70DRAFT_585071</name>
</gene>
<dbReference type="Gene3D" id="3.80.10.10">
    <property type="entry name" value="Ribonuclease Inhibitor"/>
    <property type="match status" value="1"/>
</dbReference>
<sequence length="569" mass="65064">MDNTGPVRIGKSRQEARQLIDDAVAHLKSQIADLHSQRNLLAPICRLPPEILGEIFLLAKGSTYYADFYVHDYYGWIKRLTHVCRHLRNVALASPQLWSKGPWPLHKQNFLDEILRRSKENPLVIKVDLTQGDSGLVGLEGLLENHHQRIKHLAILVDSSDWVTLQRSFPKSTPQLRHLSISCNTRFPAPVFAIDNTFDAPALRHLAVSHFAINWDLPFPLGHGLTYLKIHLLPDPPPTWRQFFNSLSQMPSLEVLDLQDKFPIDENERESAVLHLASLRMLIIGRCGPREVIQFLSRVTFPSTTKIKIAWCSGTRTTQLKDTLPDLLKKVTQSTSNAAVPNVFQTLVVLERPHNSHIHHGICVRLFSNALDDKEMLCHSNVDSQLELDFYWRFEETCDFAMVLTIIFKSEIGTLLRDSIICVYLAYISQEPNHDLLENTIGELRKVRHIATMERWLRSLAELLQRSGEGSDSGISPRTLYFPDLSSLYLVNAHGEQPFPIKLLHDCIVSRTSAGASIQKLTLRSWNKIKEDDMNLLEEVAEEIDSDDEDMQYNSDDNYSDYVELLRIY</sequence>
<dbReference type="AlphaFoldDB" id="A0A9P5Z460"/>
<dbReference type="OrthoDB" id="3172239at2759"/>
<protein>
    <recommendedName>
        <fullName evidence="3">F-box domain-containing protein</fullName>
    </recommendedName>
</protein>
<dbReference type="Proteomes" id="UP000807469">
    <property type="component" value="Unassembled WGS sequence"/>
</dbReference>
<dbReference type="EMBL" id="MU155188">
    <property type="protein sequence ID" value="KAF9480799.1"/>
    <property type="molecule type" value="Genomic_DNA"/>
</dbReference>
<accession>A0A9P5Z460</accession>
<evidence type="ECO:0000313" key="1">
    <source>
        <dbReference type="EMBL" id="KAF9480799.1"/>
    </source>
</evidence>